<feature type="region of interest" description="Disordered" evidence="1">
    <location>
        <begin position="16"/>
        <end position="56"/>
    </location>
</feature>
<reference evidence="2 3" key="1">
    <citation type="journal article" date="2012" name="J. Bacteriol.">
        <title>Draft Genome Sequence Determination for Cystic Fibrosis and Chronic Granulomatous Disease Burkholderia multivorans Isolates.</title>
        <authorList>
            <person name="Varga J.J."/>
            <person name="Losada L."/>
            <person name="Zelazny A.M."/>
            <person name="Brinkac L."/>
            <person name="Harkins D."/>
            <person name="Radune D."/>
            <person name="Hostetler J."/>
            <person name="Sampaio E.P."/>
            <person name="Ronning C.M."/>
            <person name="Nierman W.C."/>
            <person name="Greenberg D.E."/>
            <person name="Holland S.M."/>
            <person name="Goldberg J.B."/>
        </authorList>
    </citation>
    <scope>NUCLEOTIDE SEQUENCE [LARGE SCALE GENOMIC DNA]</scope>
    <source>
        <strain evidence="2 3">CGD2</strain>
    </source>
</reference>
<evidence type="ECO:0000313" key="3">
    <source>
        <dbReference type="Proteomes" id="UP000004535"/>
    </source>
</evidence>
<evidence type="ECO:0000313" key="2">
    <source>
        <dbReference type="EMBL" id="EEE06036.1"/>
    </source>
</evidence>
<sequence>MSDACATQREILTCAQQPPIRRPSIYKQRKFARRPPRARPAHRTVVRRSVAPSPAP</sequence>
<dbReference type="AlphaFoldDB" id="B9BSG6"/>
<gene>
    <name evidence="2" type="ORF">BURMUCGD2_2732</name>
</gene>
<dbReference type="EMBL" id="ACFC01000007">
    <property type="protein sequence ID" value="EEE06036.1"/>
    <property type="molecule type" value="Genomic_DNA"/>
</dbReference>
<organism evidence="2 3">
    <name type="scientific">Burkholderia multivorans CGD2</name>
    <dbReference type="NCBI Taxonomy" id="513052"/>
    <lineage>
        <taxon>Bacteria</taxon>
        <taxon>Pseudomonadati</taxon>
        <taxon>Pseudomonadota</taxon>
        <taxon>Betaproteobacteria</taxon>
        <taxon>Burkholderiales</taxon>
        <taxon>Burkholderiaceae</taxon>
        <taxon>Burkholderia</taxon>
        <taxon>Burkholderia cepacia complex</taxon>
    </lineage>
</organism>
<accession>B9BSG6</accession>
<dbReference type="Proteomes" id="UP000004535">
    <property type="component" value="Unassembled WGS sequence"/>
</dbReference>
<comment type="caution">
    <text evidence="2">The sequence shown here is derived from an EMBL/GenBank/DDBJ whole genome shotgun (WGS) entry which is preliminary data.</text>
</comment>
<name>B9BSG6_9BURK</name>
<feature type="compositionally biased region" description="Basic residues" evidence="1">
    <location>
        <begin position="27"/>
        <end position="46"/>
    </location>
</feature>
<protein>
    <submittedName>
        <fullName evidence="2">Uncharacterized protein</fullName>
    </submittedName>
</protein>
<evidence type="ECO:0000256" key="1">
    <source>
        <dbReference type="SAM" id="MobiDB-lite"/>
    </source>
</evidence>
<proteinExistence type="predicted"/>